<dbReference type="InterPro" id="IPR028998">
    <property type="entry name" value="RimP_C"/>
</dbReference>
<dbReference type="SUPFAM" id="SSF75420">
    <property type="entry name" value="YhbC-like, N-terminal domain"/>
    <property type="match status" value="1"/>
</dbReference>
<evidence type="ECO:0000256" key="2">
    <source>
        <dbReference type="ARBA" id="ARBA00022517"/>
    </source>
</evidence>
<dbReference type="PANTHER" id="PTHR33867:SF1">
    <property type="entry name" value="RIBOSOME MATURATION FACTOR RIMP"/>
    <property type="match status" value="1"/>
</dbReference>
<dbReference type="Pfam" id="PF02576">
    <property type="entry name" value="RimP_N"/>
    <property type="match status" value="1"/>
</dbReference>
<gene>
    <name evidence="3 7" type="primary">rimP</name>
    <name evidence="7" type="ORF">GCM10025883_21600</name>
</gene>
<dbReference type="InterPro" id="IPR028989">
    <property type="entry name" value="RimP_N"/>
</dbReference>
<comment type="function">
    <text evidence="3">Required for maturation of 30S ribosomal subunits.</text>
</comment>
<evidence type="ECO:0000256" key="4">
    <source>
        <dbReference type="SAM" id="MobiDB-lite"/>
    </source>
</evidence>
<feature type="region of interest" description="Disordered" evidence="4">
    <location>
        <begin position="149"/>
        <end position="168"/>
    </location>
</feature>
<comment type="similarity">
    <text evidence="3">Belongs to the RimP family.</text>
</comment>
<proteinExistence type="inferred from homology"/>
<dbReference type="EMBL" id="BSUO01000001">
    <property type="protein sequence ID" value="GMA40115.1"/>
    <property type="molecule type" value="Genomic_DNA"/>
</dbReference>
<dbReference type="InterPro" id="IPR003728">
    <property type="entry name" value="Ribosome_maturation_RimP"/>
</dbReference>
<keyword evidence="8" id="KW-1185">Reference proteome</keyword>
<protein>
    <recommendedName>
        <fullName evidence="3">Ribosome maturation factor RimP</fullName>
    </recommendedName>
</protein>
<dbReference type="NCBIfam" id="NF000930">
    <property type="entry name" value="PRK00092.2-2"/>
    <property type="match status" value="1"/>
</dbReference>
<evidence type="ECO:0000313" key="7">
    <source>
        <dbReference type="EMBL" id="GMA40115.1"/>
    </source>
</evidence>
<dbReference type="HAMAP" id="MF_01077">
    <property type="entry name" value="RimP"/>
    <property type="match status" value="1"/>
</dbReference>
<feature type="domain" description="Ribosome maturation factor RimP N-terminal" evidence="5">
    <location>
        <begin position="14"/>
        <end position="104"/>
    </location>
</feature>
<dbReference type="PANTHER" id="PTHR33867">
    <property type="entry name" value="RIBOSOME MATURATION FACTOR RIMP"/>
    <property type="match status" value="1"/>
</dbReference>
<evidence type="ECO:0000256" key="3">
    <source>
        <dbReference type="HAMAP-Rule" id="MF_01077"/>
    </source>
</evidence>
<dbReference type="InterPro" id="IPR035956">
    <property type="entry name" value="RimP_N_sf"/>
</dbReference>
<evidence type="ECO:0000313" key="8">
    <source>
        <dbReference type="Proteomes" id="UP001157126"/>
    </source>
</evidence>
<sequence length="184" mass="19458">MADSPVARRVEDEISTVVADLGYLVEDVTVTPAGKRRVVRIAVDRDLGDVPPLGAAPEGEAQTSIPPLDLDAVADATRAISDVLEDSASLGSAPYTLEVTSPGVSRPLTLPRHFRRNVGRLVTLVLSEGGSATGRVLAAGSDAVRIRVEDPADGSQTQTHPLDRITRGEVQVEFGRVADDQQED</sequence>
<comment type="caution">
    <text evidence="7">The sequence shown here is derived from an EMBL/GenBank/DDBJ whole genome shotgun (WGS) entry which is preliminary data.</text>
</comment>
<keyword evidence="2 3" id="KW-0690">Ribosome biogenesis</keyword>
<feature type="domain" description="Ribosome maturation factor RimP C-terminal" evidence="6">
    <location>
        <begin position="108"/>
        <end position="174"/>
    </location>
</feature>
<dbReference type="Pfam" id="PF17384">
    <property type="entry name" value="DUF150_C"/>
    <property type="match status" value="1"/>
</dbReference>
<name>A0ABQ6IQC6_9MICO</name>
<evidence type="ECO:0000259" key="5">
    <source>
        <dbReference type="Pfam" id="PF02576"/>
    </source>
</evidence>
<evidence type="ECO:0000259" key="6">
    <source>
        <dbReference type="Pfam" id="PF17384"/>
    </source>
</evidence>
<comment type="subcellular location">
    <subcellularLocation>
        <location evidence="3">Cytoplasm</location>
    </subcellularLocation>
</comment>
<dbReference type="Proteomes" id="UP001157126">
    <property type="component" value="Unassembled WGS sequence"/>
</dbReference>
<accession>A0ABQ6IQC6</accession>
<dbReference type="RefSeq" id="WP_284303867.1">
    <property type="nucleotide sequence ID" value="NZ_BSUO01000001.1"/>
</dbReference>
<keyword evidence="1 3" id="KW-0963">Cytoplasm</keyword>
<organism evidence="7 8">
    <name type="scientific">Mobilicoccus caccae</name>
    <dbReference type="NCBI Taxonomy" id="1859295"/>
    <lineage>
        <taxon>Bacteria</taxon>
        <taxon>Bacillati</taxon>
        <taxon>Actinomycetota</taxon>
        <taxon>Actinomycetes</taxon>
        <taxon>Micrococcales</taxon>
        <taxon>Dermatophilaceae</taxon>
        <taxon>Mobilicoccus</taxon>
    </lineage>
</organism>
<dbReference type="Gene3D" id="3.30.300.70">
    <property type="entry name" value="RimP-like superfamily, N-terminal"/>
    <property type="match status" value="1"/>
</dbReference>
<evidence type="ECO:0000256" key="1">
    <source>
        <dbReference type="ARBA" id="ARBA00022490"/>
    </source>
</evidence>
<reference evidence="8" key="1">
    <citation type="journal article" date="2019" name="Int. J. Syst. Evol. Microbiol.">
        <title>The Global Catalogue of Microorganisms (GCM) 10K type strain sequencing project: providing services to taxonomists for standard genome sequencing and annotation.</title>
        <authorList>
            <consortium name="The Broad Institute Genomics Platform"/>
            <consortium name="The Broad Institute Genome Sequencing Center for Infectious Disease"/>
            <person name="Wu L."/>
            <person name="Ma J."/>
        </authorList>
    </citation>
    <scope>NUCLEOTIDE SEQUENCE [LARGE SCALE GENOMIC DNA]</scope>
    <source>
        <strain evidence="8">NBRC 113072</strain>
    </source>
</reference>